<organism evidence="1 2">
    <name type="scientific">Pseudocohnilembus persalinus</name>
    <name type="common">Ciliate</name>
    <dbReference type="NCBI Taxonomy" id="266149"/>
    <lineage>
        <taxon>Eukaryota</taxon>
        <taxon>Sar</taxon>
        <taxon>Alveolata</taxon>
        <taxon>Ciliophora</taxon>
        <taxon>Intramacronucleata</taxon>
        <taxon>Oligohymenophorea</taxon>
        <taxon>Scuticociliatia</taxon>
        <taxon>Philasterida</taxon>
        <taxon>Pseudocohnilembidae</taxon>
        <taxon>Pseudocohnilembus</taxon>
    </lineage>
</organism>
<dbReference type="EMBL" id="LDAU01000018">
    <property type="protein sequence ID" value="KRX10865.1"/>
    <property type="molecule type" value="Genomic_DNA"/>
</dbReference>
<dbReference type="Gene3D" id="3.80.10.10">
    <property type="entry name" value="Ribonuclease Inhibitor"/>
    <property type="match status" value="3"/>
</dbReference>
<evidence type="ECO:0000313" key="2">
    <source>
        <dbReference type="Proteomes" id="UP000054937"/>
    </source>
</evidence>
<proteinExistence type="predicted"/>
<dbReference type="Proteomes" id="UP000054937">
    <property type="component" value="Unassembled WGS sequence"/>
</dbReference>
<dbReference type="InParanoid" id="A0A0V0R8R0"/>
<dbReference type="GO" id="GO:0019005">
    <property type="term" value="C:SCF ubiquitin ligase complex"/>
    <property type="evidence" value="ECO:0007669"/>
    <property type="project" value="TreeGrafter"/>
</dbReference>
<dbReference type="SUPFAM" id="SSF52047">
    <property type="entry name" value="RNI-like"/>
    <property type="match status" value="2"/>
</dbReference>
<dbReference type="AlphaFoldDB" id="A0A0V0R8R0"/>
<dbReference type="PANTHER" id="PTHR13318:SF95">
    <property type="entry name" value="F-BOX PROTEIN YLR352W"/>
    <property type="match status" value="1"/>
</dbReference>
<accession>A0A0V0R8R0</accession>
<dbReference type="GO" id="GO:0031146">
    <property type="term" value="P:SCF-dependent proteasomal ubiquitin-dependent protein catabolic process"/>
    <property type="evidence" value="ECO:0007669"/>
    <property type="project" value="TreeGrafter"/>
</dbReference>
<reference evidence="1 2" key="1">
    <citation type="journal article" date="2015" name="Sci. Rep.">
        <title>Genome of the facultative scuticociliatosis pathogen Pseudocohnilembus persalinus provides insight into its virulence through horizontal gene transfer.</title>
        <authorList>
            <person name="Xiong J."/>
            <person name="Wang G."/>
            <person name="Cheng J."/>
            <person name="Tian M."/>
            <person name="Pan X."/>
            <person name="Warren A."/>
            <person name="Jiang C."/>
            <person name="Yuan D."/>
            <person name="Miao W."/>
        </authorList>
    </citation>
    <scope>NUCLEOTIDE SEQUENCE [LARGE SCALE GENOMIC DNA]</scope>
    <source>
        <strain evidence="1">36N120E</strain>
    </source>
</reference>
<dbReference type="SMART" id="SM00367">
    <property type="entry name" value="LRR_CC"/>
    <property type="match status" value="4"/>
</dbReference>
<keyword evidence="2" id="KW-1185">Reference proteome</keyword>
<protein>
    <submittedName>
        <fullName evidence="1">Uncharacterized protein</fullName>
    </submittedName>
</protein>
<dbReference type="InterPro" id="IPR032675">
    <property type="entry name" value="LRR_dom_sf"/>
</dbReference>
<name>A0A0V0R8R0_PSEPJ</name>
<comment type="caution">
    <text evidence="1">The sequence shown here is derived from an EMBL/GenBank/DDBJ whole genome shotgun (WGS) entry which is preliminary data.</text>
</comment>
<dbReference type="InterPro" id="IPR006553">
    <property type="entry name" value="Leu-rich_rpt_Cys-con_subtyp"/>
</dbReference>
<evidence type="ECO:0000313" key="1">
    <source>
        <dbReference type="EMBL" id="KRX10865.1"/>
    </source>
</evidence>
<dbReference type="PANTHER" id="PTHR13318">
    <property type="entry name" value="PARTNER OF PAIRED, ISOFORM B-RELATED"/>
    <property type="match status" value="1"/>
</dbReference>
<dbReference type="OrthoDB" id="1870722at2759"/>
<sequence length="871" mass="100711">MKEFKSNDQAEELNNGYQFIEYSFKPMLYQGNINQAQQRDGKGKLWKIVNKNKIVLLYEGTWKNDQPEGIGNIRLYQDLWNFEGQFTNGRLSSGKIMFKGNEVYSGDFFNYLQLDWLVRKEVTDRFLVDNSYSINFNDFDAWTQVNSNNCQDIALGGKTIFVQIEKKTYKIDYQTFDLLIQIPSPIIRINLNYFSDQSIEKLQHLLPNSGQKEYQLLLNYLNQGEKFQLEELDLSDSVDLVFQNNQLAQVLNQKDSKLQNLKSLNFSKIKEPISNFLRSLTFKCQNIMRNIQEIDLSQSTLDNKSLESLFQQKLYCRNLKKFSLKYVNKINSEGMQIFNHYMSNLDKLEYLDLSGILSNSSTIGFFGDSNQEAFKKFASNLKYLVNLKTLILDNTSVSDSSIETLAGTSLKNLETLSLNGCQKVTFKGIFWLQVSGNQSNLQKINLDRSGVALPKPTREKWNNIHLSIVDAKQVDLSNLYEYLRAAKKVKQLTMKAFFLQNDINNVINYSSLEQINLIIETQQDIHLIFQFLKVCQKDELILNIHNISKPQAESFQAQLENYYQNKEIKESRFQNIRFNGEDMEVYFEKAGIIKINSKQFLNTYISREQDPPELIEGGGHQIFKLDFQYLLNHEKLMIREFLDISTNYLSKEAINILLSSTSTKNLKGINLSNSDIKSKQIEKLSKNETFQNLDSIYLKNCKDEALAGMQHFVNSTILKNLKTIYLGNCNISILINTLLKYNALVVIVFGDIEQKVENPLEFVVDPNNDPKQSYSIYVAKGESQKGVQQIQGINERPYGRLKLKINSFTTLVMNNEKNVKNIQLLINEIIRFKNFGKQQQLPQKIMQSDKSQINLLVLGDQLVGKQAVCKR</sequence>
<dbReference type="SUPFAM" id="SSF82185">
    <property type="entry name" value="Histone H3 K4-specific methyltransferase SET7/9 N-terminal domain"/>
    <property type="match status" value="1"/>
</dbReference>
<gene>
    <name evidence="1" type="ORF">PPERSA_12216</name>
</gene>